<evidence type="ECO:0000313" key="3">
    <source>
        <dbReference type="EMBL" id="RPB08772.1"/>
    </source>
</evidence>
<keyword evidence="4" id="KW-1185">Reference proteome</keyword>
<dbReference type="PANTHER" id="PTHR32022">
    <property type="entry name" value="D-GLUTAMATE CYCLASE, MITOCHONDRIAL"/>
    <property type="match status" value="1"/>
</dbReference>
<dbReference type="OrthoDB" id="10262538at2759"/>
<dbReference type="InParanoid" id="A0A3N4KHH2"/>
<reference evidence="3 4" key="1">
    <citation type="journal article" date="2018" name="Nat. Ecol. Evol.">
        <title>Pezizomycetes genomes reveal the molecular basis of ectomycorrhizal truffle lifestyle.</title>
        <authorList>
            <person name="Murat C."/>
            <person name="Payen T."/>
            <person name="Noel B."/>
            <person name="Kuo A."/>
            <person name="Morin E."/>
            <person name="Chen J."/>
            <person name="Kohler A."/>
            <person name="Krizsan K."/>
            <person name="Balestrini R."/>
            <person name="Da Silva C."/>
            <person name="Montanini B."/>
            <person name="Hainaut M."/>
            <person name="Levati E."/>
            <person name="Barry K.W."/>
            <person name="Belfiori B."/>
            <person name="Cichocki N."/>
            <person name="Clum A."/>
            <person name="Dockter R.B."/>
            <person name="Fauchery L."/>
            <person name="Guy J."/>
            <person name="Iotti M."/>
            <person name="Le Tacon F."/>
            <person name="Lindquist E.A."/>
            <person name="Lipzen A."/>
            <person name="Malagnac F."/>
            <person name="Mello A."/>
            <person name="Molinier V."/>
            <person name="Miyauchi S."/>
            <person name="Poulain J."/>
            <person name="Riccioni C."/>
            <person name="Rubini A."/>
            <person name="Sitrit Y."/>
            <person name="Splivallo R."/>
            <person name="Traeger S."/>
            <person name="Wang M."/>
            <person name="Zifcakova L."/>
            <person name="Wipf D."/>
            <person name="Zambonelli A."/>
            <person name="Paolocci F."/>
            <person name="Nowrousian M."/>
            <person name="Ottonello S."/>
            <person name="Baldrian P."/>
            <person name="Spatafora J.W."/>
            <person name="Henrissat B."/>
            <person name="Nagy L.G."/>
            <person name="Aury J.M."/>
            <person name="Wincker P."/>
            <person name="Grigoriev I.V."/>
            <person name="Bonfante P."/>
            <person name="Martin F.M."/>
        </authorList>
    </citation>
    <scope>NUCLEOTIDE SEQUENCE [LARGE SCALE GENOMIC DNA]</scope>
    <source>
        <strain evidence="3 4">CCBAS932</strain>
    </source>
</reference>
<dbReference type="Gene3D" id="3.30.2040.10">
    <property type="entry name" value="PSTPO5379-like domain"/>
    <property type="match status" value="1"/>
</dbReference>
<proteinExistence type="inferred from homology"/>
<comment type="similarity">
    <text evidence="1">Belongs to the D-glutamate cyclase family.</text>
</comment>
<dbReference type="Pfam" id="PF07286">
    <property type="entry name" value="D-Glu_cyclase"/>
    <property type="match status" value="1"/>
</dbReference>
<organism evidence="3 4">
    <name type="scientific">Morchella conica CCBAS932</name>
    <dbReference type="NCBI Taxonomy" id="1392247"/>
    <lineage>
        <taxon>Eukaryota</taxon>
        <taxon>Fungi</taxon>
        <taxon>Dikarya</taxon>
        <taxon>Ascomycota</taxon>
        <taxon>Pezizomycotina</taxon>
        <taxon>Pezizomycetes</taxon>
        <taxon>Pezizales</taxon>
        <taxon>Morchellaceae</taxon>
        <taxon>Morchella</taxon>
    </lineage>
</organism>
<dbReference type="STRING" id="1392247.A0A3N4KHH2"/>
<keyword evidence="2" id="KW-0456">Lyase</keyword>
<evidence type="ECO:0000256" key="1">
    <source>
        <dbReference type="ARBA" id="ARBA00007896"/>
    </source>
</evidence>
<evidence type="ECO:0000256" key="2">
    <source>
        <dbReference type="ARBA" id="ARBA00023239"/>
    </source>
</evidence>
<dbReference type="EMBL" id="ML119159">
    <property type="protein sequence ID" value="RPB08772.1"/>
    <property type="molecule type" value="Genomic_DNA"/>
</dbReference>
<gene>
    <name evidence="3" type="ORF">P167DRAFT_577985</name>
</gene>
<dbReference type="PANTHER" id="PTHR32022:SF10">
    <property type="entry name" value="D-GLUTAMATE CYCLASE, MITOCHONDRIAL"/>
    <property type="match status" value="1"/>
</dbReference>
<protein>
    <submittedName>
        <fullName evidence="3">DUF1445-domain-containing protein</fullName>
    </submittedName>
</protein>
<sequence length="289" mass="31104">MPLPTPAESLRLACRTNTHTTSTSLLTPTIQANLLVLPSRHAASFRALCARNPVSCPLLWTTPPGAPTTPLAPTADLRTDLPKYNIYLDGILQTPEGVLDIKNEWSPDHVGFLIGCSFSFETALERAGLPPRHTLCTPPRTVPMFRTTVPLCPAGVFTGGVMVVSMRSYPPGRVEEVRDITRRFGRQHGEPVAWGWEGAETLGVAEKMREGRVDFGEWVEVGEGEVPVFWGCGVTPQVAVMESGIGGVVLSHFPGCMFVSDVLAEDEAELESVVKALDVVEEVGSGGAD</sequence>
<dbReference type="Proteomes" id="UP000277580">
    <property type="component" value="Unassembled WGS sequence"/>
</dbReference>
<dbReference type="FunFam" id="3.30.2040.10:FF:000001">
    <property type="entry name" value="D-glutamate cyclase, mitochondrial"/>
    <property type="match status" value="1"/>
</dbReference>
<evidence type="ECO:0000313" key="4">
    <source>
        <dbReference type="Proteomes" id="UP000277580"/>
    </source>
</evidence>
<dbReference type="InterPro" id="IPR038021">
    <property type="entry name" value="Putative_hydro-lyase"/>
</dbReference>
<name>A0A3N4KHH2_9PEZI</name>
<dbReference type="Gene3D" id="3.40.1640.10">
    <property type="entry name" value="PSTPO5379-like"/>
    <property type="match status" value="1"/>
</dbReference>
<dbReference type="GO" id="GO:0047820">
    <property type="term" value="F:D-glutamate cyclase activity"/>
    <property type="evidence" value="ECO:0007669"/>
    <property type="project" value="TreeGrafter"/>
</dbReference>
<dbReference type="InterPro" id="IPR009906">
    <property type="entry name" value="D-Glu_cyclase"/>
</dbReference>
<accession>A0A3N4KHH2</accession>
<dbReference type="SUPFAM" id="SSF160920">
    <property type="entry name" value="PSTPO5379-like"/>
    <property type="match status" value="1"/>
</dbReference>
<dbReference type="AlphaFoldDB" id="A0A3N4KHH2"/>
<dbReference type="GO" id="GO:0006536">
    <property type="term" value="P:glutamate metabolic process"/>
    <property type="evidence" value="ECO:0007669"/>
    <property type="project" value="TreeGrafter"/>
</dbReference>